<proteinExistence type="predicted"/>
<accession>A0ABQ2ZPM7</accession>
<reference evidence="3" key="1">
    <citation type="journal article" date="2019" name="Int. J. Syst. Evol. Microbiol.">
        <title>The Global Catalogue of Microorganisms (GCM) 10K type strain sequencing project: providing services to taxonomists for standard genome sequencing and annotation.</title>
        <authorList>
            <consortium name="The Broad Institute Genomics Platform"/>
            <consortium name="The Broad Institute Genome Sequencing Center for Infectious Disease"/>
            <person name="Wu L."/>
            <person name="Ma J."/>
        </authorList>
    </citation>
    <scope>NUCLEOTIDE SEQUENCE [LARGE SCALE GENOMIC DNA]</scope>
    <source>
        <strain evidence="3">KCTC 22232</strain>
    </source>
</reference>
<keyword evidence="1" id="KW-1133">Transmembrane helix</keyword>
<evidence type="ECO:0000256" key="1">
    <source>
        <dbReference type="SAM" id="Phobius"/>
    </source>
</evidence>
<evidence type="ECO:0000313" key="2">
    <source>
        <dbReference type="EMBL" id="GGY20912.1"/>
    </source>
</evidence>
<keyword evidence="1" id="KW-0812">Transmembrane</keyword>
<comment type="caution">
    <text evidence="2">The sequence shown here is derived from an EMBL/GenBank/DDBJ whole genome shotgun (WGS) entry which is preliminary data.</text>
</comment>
<organism evidence="2 3">
    <name type="scientific">Rhodanobacter panaciterrae</name>
    <dbReference type="NCBI Taxonomy" id="490572"/>
    <lineage>
        <taxon>Bacteria</taxon>
        <taxon>Pseudomonadati</taxon>
        <taxon>Pseudomonadota</taxon>
        <taxon>Gammaproteobacteria</taxon>
        <taxon>Lysobacterales</taxon>
        <taxon>Rhodanobacteraceae</taxon>
        <taxon>Rhodanobacter</taxon>
    </lineage>
</organism>
<name>A0ABQ2ZPM7_9GAMM</name>
<keyword evidence="1" id="KW-0472">Membrane</keyword>
<dbReference type="EMBL" id="BMXT01000001">
    <property type="protein sequence ID" value="GGY20912.1"/>
    <property type="molecule type" value="Genomic_DNA"/>
</dbReference>
<evidence type="ECO:0000313" key="3">
    <source>
        <dbReference type="Proteomes" id="UP000621898"/>
    </source>
</evidence>
<dbReference type="RefSeq" id="WP_189440205.1">
    <property type="nucleotide sequence ID" value="NZ_BMXT01000001.1"/>
</dbReference>
<protein>
    <submittedName>
        <fullName evidence="2">Uncharacterized protein</fullName>
    </submittedName>
</protein>
<feature type="transmembrane region" description="Helical" evidence="1">
    <location>
        <begin position="6"/>
        <end position="25"/>
    </location>
</feature>
<gene>
    <name evidence="2" type="ORF">GCM10008098_11980</name>
</gene>
<sequence>MRAGSYYALAAVLVLATVPMYRYIFQRSRELERPLPRAVQVSDVSPLRDLPARIVEPSRMPLLPGESCMGGVVVLVSGTTYTNAVDGSGHAVRCEAGFVLR</sequence>
<dbReference type="Proteomes" id="UP000621898">
    <property type="component" value="Unassembled WGS sequence"/>
</dbReference>
<keyword evidence="3" id="KW-1185">Reference proteome</keyword>